<protein>
    <recommendedName>
        <fullName evidence="3">DUF4291 domain-containing protein</fullName>
    </recommendedName>
</protein>
<organism evidence="1 2">
    <name type="scientific">Microscilla marina ATCC 23134</name>
    <dbReference type="NCBI Taxonomy" id="313606"/>
    <lineage>
        <taxon>Bacteria</taxon>
        <taxon>Pseudomonadati</taxon>
        <taxon>Bacteroidota</taxon>
        <taxon>Cytophagia</taxon>
        <taxon>Cytophagales</taxon>
        <taxon>Microscillaceae</taxon>
        <taxon>Microscilla</taxon>
    </lineage>
</organism>
<dbReference type="InterPro" id="IPR025633">
    <property type="entry name" value="DUF4291"/>
</dbReference>
<dbReference type="AlphaFoldDB" id="A1ZEC1"/>
<dbReference type="EMBL" id="AAWS01000003">
    <property type="protein sequence ID" value="EAY31429.1"/>
    <property type="molecule type" value="Genomic_DNA"/>
</dbReference>
<evidence type="ECO:0008006" key="3">
    <source>
        <dbReference type="Google" id="ProtNLM"/>
    </source>
</evidence>
<dbReference type="Proteomes" id="UP000004095">
    <property type="component" value="Unassembled WGS sequence"/>
</dbReference>
<evidence type="ECO:0000313" key="2">
    <source>
        <dbReference type="Proteomes" id="UP000004095"/>
    </source>
</evidence>
<dbReference type="PANTHER" id="PTHR38567">
    <property type="entry name" value="DUF4291 DOMAIN-CONTAINING PROTEIN"/>
    <property type="match status" value="1"/>
</dbReference>
<comment type="caution">
    <text evidence="1">The sequence shown here is derived from an EMBL/GenBank/DDBJ whole genome shotgun (WGS) entry which is preliminary data.</text>
</comment>
<dbReference type="OrthoDB" id="65842at2"/>
<evidence type="ECO:0000313" key="1">
    <source>
        <dbReference type="EMBL" id="EAY31429.1"/>
    </source>
</evidence>
<dbReference type="RefSeq" id="WP_002694007.1">
    <property type="nucleotide sequence ID" value="NZ_AAWS01000003.1"/>
</dbReference>
<gene>
    <name evidence="1" type="ORF">M23134_04262</name>
</gene>
<keyword evidence="2" id="KW-1185">Reference proteome</keyword>
<name>A1ZEC1_MICM2</name>
<dbReference type="PANTHER" id="PTHR38567:SF1">
    <property type="entry name" value="DUF4291 DOMAIN-CONTAINING PROTEIN"/>
    <property type="match status" value="1"/>
</dbReference>
<dbReference type="Pfam" id="PF14124">
    <property type="entry name" value="DUF4291"/>
    <property type="match status" value="1"/>
</dbReference>
<accession>A1ZEC1</accession>
<proteinExistence type="predicted"/>
<dbReference type="eggNOG" id="ENOG502Z86B">
    <property type="taxonomic scope" value="Bacteria"/>
</dbReference>
<sequence>MQKQIYAAYDDEGLFVYQAFKPKVVATAAAKGTFGTGFNTNRLTWIKPSFAWVLQRTKYATKHRMNAIARIKLSHEGWLHLLRQAVPTQYDAQRYTNEEDWQQALDKAVVIHQWDPERDLLGKKLDRAAIQVGVRSEELSLRYVNEWILGIEDVTELAHAIGSLQKRRNPPLPETPEERLYPVSEEMALALGCF</sequence>
<reference evidence="1 2" key="1">
    <citation type="submission" date="2007-01" db="EMBL/GenBank/DDBJ databases">
        <authorList>
            <person name="Haygood M."/>
            <person name="Podell S."/>
            <person name="Anderson C."/>
            <person name="Hopkinson B."/>
            <person name="Roe K."/>
            <person name="Barbeau K."/>
            <person name="Gaasterland T."/>
            <person name="Ferriera S."/>
            <person name="Johnson J."/>
            <person name="Kravitz S."/>
            <person name="Beeson K."/>
            <person name="Sutton G."/>
            <person name="Rogers Y.-H."/>
            <person name="Friedman R."/>
            <person name="Frazier M."/>
            <person name="Venter J.C."/>
        </authorList>
    </citation>
    <scope>NUCLEOTIDE SEQUENCE [LARGE SCALE GENOMIC DNA]</scope>
    <source>
        <strain evidence="1 2">ATCC 23134</strain>
    </source>
</reference>